<sequence length="240" mass="26615">MSLADVEEKEGTDVGKCFGKCAERGDGGLKPYRTVAAQTRRSHLRLVFKKNHSLLSSCVHTGIYESNDKVIHFTNDAQSASSGFSASSSSSSSSSSSFPFCSKCRKAMREGGVVACCLDCFLEGNNLHLFAYSVPEWFWTQSNIGVQDTCSMLPEEHPEKVLYVANDLLDHGDFGTYDLALNNCFDFAFYCKTGRRYRLSVDALVDRSMSPPRDVRDPRGCMIVMSPPRDVRPPRACTIM</sequence>
<proteinExistence type="predicted"/>
<dbReference type="PANTHER" id="PTHR46137:SF11">
    <property type="entry name" value="LRAT DOMAIN-CONTAINING PROTEIN"/>
    <property type="match status" value="1"/>
</dbReference>
<comment type="caution">
    <text evidence="2">The sequence shown here is derived from an EMBL/GenBank/DDBJ whole genome shotgun (WGS) entry which is preliminary data.</text>
</comment>
<reference evidence="2" key="1">
    <citation type="submission" date="2020-10" db="EMBL/GenBank/DDBJ databases">
        <authorList>
            <person name="Han B."/>
            <person name="Lu T."/>
            <person name="Zhao Q."/>
            <person name="Huang X."/>
            <person name="Zhao Y."/>
        </authorList>
    </citation>
    <scope>NUCLEOTIDE SEQUENCE</scope>
</reference>
<dbReference type="PANTHER" id="PTHR46137">
    <property type="entry name" value="OS05G0310600 PROTEIN"/>
    <property type="match status" value="1"/>
</dbReference>
<feature type="domain" description="LRAT" evidence="1">
    <location>
        <begin position="59"/>
        <end position="195"/>
    </location>
</feature>
<name>A0A811RGR4_9POAL</name>
<dbReference type="Gene3D" id="3.90.1720.10">
    <property type="entry name" value="endopeptidase domain like (from Nostoc punctiforme)"/>
    <property type="match status" value="1"/>
</dbReference>
<dbReference type="InterPro" id="IPR007053">
    <property type="entry name" value="LRAT_dom"/>
</dbReference>
<dbReference type="OrthoDB" id="68610at2759"/>
<protein>
    <recommendedName>
        <fullName evidence="1">LRAT domain-containing protein</fullName>
    </recommendedName>
</protein>
<dbReference type="Pfam" id="PF04970">
    <property type="entry name" value="LRAT"/>
    <property type="match status" value="1"/>
</dbReference>
<organism evidence="2 3">
    <name type="scientific">Miscanthus lutarioriparius</name>
    <dbReference type="NCBI Taxonomy" id="422564"/>
    <lineage>
        <taxon>Eukaryota</taxon>
        <taxon>Viridiplantae</taxon>
        <taxon>Streptophyta</taxon>
        <taxon>Embryophyta</taxon>
        <taxon>Tracheophyta</taxon>
        <taxon>Spermatophyta</taxon>
        <taxon>Magnoliopsida</taxon>
        <taxon>Liliopsida</taxon>
        <taxon>Poales</taxon>
        <taxon>Poaceae</taxon>
        <taxon>PACMAD clade</taxon>
        <taxon>Panicoideae</taxon>
        <taxon>Andropogonodae</taxon>
        <taxon>Andropogoneae</taxon>
        <taxon>Saccharinae</taxon>
        <taxon>Miscanthus</taxon>
    </lineage>
</organism>
<evidence type="ECO:0000259" key="1">
    <source>
        <dbReference type="Pfam" id="PF04970"/>
    </source>
</evidence>
<dbReference type="Proteomes" id="UP000604825">
    <property type="component" value="Unassembled WGS sequence"/>
</dbReference>
<keyword evidence="3" id="KW-1185">Reference proteome</keyword>
<accession>A0A811RGR4</accession>
<evidence type="ECO:0000313" key="3">
    <source>
        <dbReference type="Proteomes" id="UP000604825"/>
    </source>
</evidence>
<evidence type="ECO:0000313" key="2">
    <source>
        <dbReference type="EMBL" id="CAD6269075.1"/>
    </source>
</evidence>
<dbReference type="AlphaFoldDB" id="A0A811RGR4"/>
<dbReference type="EMBL" id="CAJGYO010000014">
    <property type="protein sequence ID" value="CAD6269075.1"/>
    <property type="molecule type" value="Genomic_DNA"/>
</dbReference>
<gene>
    <name evidence="2" type="ORF">NCGR_LOCUS52380</name>
</gene>